<name>A0A5K1IU97_9ACTN</name>
<feature type="transmembrane region" description="Helical" evidence="1">
    <location>
        <begin position="78"/>
        <end position="101"/>
    </location>
</feature>
<feature type="transmembrane region" description="Helical" evidence="1">
    <location>
        <begin position="121"/>
        <end position="145"/>
    </location>
</feature>
<reference evidence="2 3" key="1">
    <citation type="submission" date="2019-10" db="EMBL/GenBank/DDBJ databases">
        <authorList>
            <person name="Wolf R A."/>
        </authorList>
    </citation>
    <scope>NUCLEOTIDE SEQUENCE [LARGE SCALE GENOMIC DNA]</scope>
    <source>
        <strain evidence="2">Collinsella_intestinalis_DSM_13632</strain>
    </source>
</reference>
<protein>
    <submittedName>
        <fullName evidence="2">Uncharacterized protein</fullName>
    </submittedName>
</protein>
<dbReference type="AlphaFoldDB" id="A0A5K1IU97"/>
<feature type="transmembrane region" description="Helical" evidence="1">
    <location>
        <begin position="55"/>
        <end position="71"/>
    </location>
</feature>
<evidence type="ECO:0000313" key="2">
    <source>
        <dbReference type="EMBL" id="VWL92232.1"/>
    </source>
</evidence>
<organism evidence="2 3">
    <name type="scientific">Collinsella intestinalis</name>
    <dbReference type="NCBI Taxonomy" id="147207"/>
    <lineage>
        <taxon>Bacteria</taxon>
        <taxon>Bacillati</taxon>
        <taxon>Actinomycetota</taxon>
        <taxon>Coriobacteriia</taxon>
        <taxon>Coriobacteriales</taxon>
        <taxon>Coriobacteriaceae</taxon>
        <taxon>Collinsella</taxon>
    </lineage>
</organism>
<dbReference type="Proteomes" id="UP000405524">
    <property type="component" value="Unassembled WGS sequence"/>
</dbReference>
<sequence>MSDCLLGFGGFILNSCDVFFLNNIGFVISRLPSYALGWCAGKYSYEGRKFSIKEYQLVAALLTSVVIWRLGAKIGFDLSFLLMLVLLFPIPLNCAPLKLLGDSSLESYLLNVYGLLLVKELALPLAGGFAYLCFSIACIILSLALHHMNAIVTRHLICR</sequence>
<proteinExistence type="predicted"/>
<evidence type="ECO:0000313" key="3">
    <source>
        <dbReference type="Proteomes" id="UP000405524"/>
    </source>
</evidence>
<keyword evidence="1" id="KW-0472">Membrane</keyword>
<gene>
    <name evidence="2" type="ORF">JKKLCJKK_00514</name>
</gene>
<accession>A0A5K1IU97</accession>
<evidence type="ECO:0000256" key="1">
    <source>
        <dbReference type="SAM" id="Phobius"/>
    </source>
</evidence>
<dbReference type="EMBL" id="CABWIC010000007">
    <property type="protein sequence ID" value="VWL92232.1"/>
    <property type="molecule type" value="Genomic_DNA"/>
</dbReference>
<dbReference type="GeneID" id="77465501"/>
<keyword evidence="1" id="KW-1133">Transmembrane helix</keyword>
<keyword evidence="1" id="KW-0812">Transmembrane</keyword>
<dbReference type="RefSeq" id="WP_152063207.1">
    <property type="nucleotide sequence ID" value="NZ_CABWIC010000007.1"/>
</dbReference>